<gene>
    <name evidence="2" type="ORF">M431DRAFT_466980</name>
</gene>
<name>A0A2T4A6A1_TRIHA</name>
<feature type="region of interest" description="Disordered" evidence="1">
    <location>
        <begin position="53"/>
        <end position="74"/>
    </location>
</feature>
<dbReference type="RefSeq" id="XP_024772286.1">
    <property type="nucleotide sequence ID" value="XM_024915402.1"/>
</dbReference>
<evidence type="ECO:0000256" key="1">
    <source>
        <dbReference type="SAM" id="MobiDB-lite"/>
    </source>
</evidence>
<evidence type="ECO:0000313" key="2">
    <source>
        <dbReference type="EMBL" id="PTB52609.1"/>
    </source>
</evidence>
<evidence type="ECO:0000313" key="3">
    <source>
        <dbReference type="Proteomes" id="UP000241690"/>
    </source>
</evidence>
<protein>
    <submittedName>
        <fullName evidence="2">Uncharacterized protein</fullName>
    </submittedName>
</protein>
<dbReference type="AlphaFoldDB" id="A0A2T4A6A1"/>
<sequence length="186" mass="20551">MFERERVPNSAGRKKKRTKSPANATGGNGPWGDEALIQSYSLPNLFLQGSHSAIQVSPPARSPATRGPEPPRYRRYRALPEDCDSSAVLVSPSRQQQNRSTSPSQLLFSPCTHSTNLASSNSFCKPLLIHLVSSIDSVVVRDHAFALNLASQYAPVPWIRTSSHPRPGFARRLRSQQLFLPPIRPD</sequence>
<organism evidence="2 3">
    <name type="scientific">Trichoderma harzianum CBS 226.95</name>
    <dbReference type="NCBI Taxonomy" id="983964"/>
    <lineage>
        <taxon>Eukaryota</taxon>
        <taxon>Fungi</taxon>
        <taxon>Dikarya</taxon>
        <taxon>Ascomycota</taxon>
        <taxon>Pezizomycotina</taxon>
        <taxon>Sordariomycetes</taxon>
        <taxon>Hypocreomycetidae</taxon>
        <taxon>Hypocreales</taxon>
        <taxon>Hypocreaceae</taxon>
        <taxon>Trichoderma</taxon>
    </lineage>
</organism>
<reference evidence="2 3" key="1">
    <citation type="submission" date="2016-07" db="EMBL/GenBank/DDBJ databases">
        <title>Multiple horizontal gene transfer events from other fungi enriched the ability of initially mycotrophic Trichoderma (Ascomycota) to feed on dead plant biomass.</title>
        <authorList>
            <consortium name="DOE Joint Genome Institute"/>
            <person name="Aerts A."/>
            <person name="Atanasova L."/>
            <person name="Chenthamara K."/>
            <person name="Zhang J."/>
            <person name="Grujic M."/>
            <person name="Henrissat B."/>
            <person name="Kuo A."/>
            <person name="Salamov A."/>
            <person name="Lipzen A."/>
            <person name="Labutti K."/>
            <person name="Barry K."/>
            <person name="Miao Y."/>
            <person name="Rahimi M.J."/>
            <person name="Shen Q."/>
            <person name="Grigoriev I.V."/>
            <person name="Kubicek C.P."/>
            <person name="Druzhinina I.S."/>
        </authorList>
    </citation>
    <scope>NUCLEOTIDE SEQUENCE [LARGE SCALE GENOMIC DNA]</scope>
    <source>
        <strain evidence="2 3">CBS 226.95</strain>
    </source>
</reference>
<feature type="region of interest" description="Disordered" evidence="1">
    <location>
        <begin position="1"/>
        <end position="33"/>
    </location>
</feature>
<accession>A0A2T4A6A1</accession>
<keyword evidence="3" id="KW-1185">Reference proteome</keyword>
<dbReference type="GeneID" id="36623970"/>
<dbReference type="EMBL" id="KZ679683">
    <property type="protein sequence ID" value="PTB52609.1"/>
    <property type="molecule type" value="Genomic_DNA"/>
</dbReference>
<dbReference type="Proteomes" id="UP000241690">
    <property type="component" value="Unassembled WGS sequence"/>
</dbReference>
<proteinExistence type="predicted"/>